<dbReference type="FunFam" id="1.20.1260.20:FF:000001">
    <property type="entry name" value="PPE family protein PPE41"/>
    <property type="match status" value="1"/>
</dbReference>
<evidence type="ECO:0000259" key="3">
    <source>
        <dbReference type="Pfam" id="PF12484"/>
    </source>
</evidence>
<evidence type="ECO:0000313" key="5">
    <source>
        <dbReference type="Proteomes" id="UP000093928"/>
    </source>
</evidence>
<dbReference type="InterPro" id="IPR000030">
    <property type="entry name" value="PPE_dom"/>
</dbReference>
<evidence type="ECO:0000256" key="1">
    <source>
        <dbReference type="ARBA" id="ARBA00010652"/>
    </source>
</evidence>
<dbReference type="PANTHER" id="PTHR46766">
    <property type="entry name" value="GLUTAMINE-RICH PROTEIN 2"/>
    <property type="match status" value="1"/>
</dbReference>
<dbReference type="InterPro" id="IPR038332">
    <property type="entry name" value="PPE_sf"/>
</dbReference>
<name>A0A1A3P8U5_MYCAS</name>
<evidence type="ECO:0000313" key="4">
    <source>
        <dbReference type="EMBL" id="OBK29734.1"/>
    </source>
</evidence>
<feature type="domain" description="PPE" evidence="2">
    <location>
        <begin position="2"/>
        <end position="165"/>
    </location>
</feature>
<dbReference type="OrthoDB" id="4764495at2"/>
<dbReference type="Pfam" id="PF12484">
    <property type="entry name" value="PPE-SVP"/>
    <property type="match status" value="1"/>
</dbReference>
<comment type="similarity">
    <text evidence="1">Belongs to the mycobacterial PPE family.</text>
</comment>
<organism evidence="4 5">
    <name type="scientific">Mycobacterium asiaticum</name>
    <dbReference type="NCBI Taxonomy" id="1790"/>
    <lineage>
        <taxon>Bacteria</taxon>
        <taxon>Bacillati</taxon>
        <taxon>Actinomycetota</taxon>
        <taxon>Actinomycetes</taxon>
        <taxon>Mycobacteriales</taxon>
        <taxon>Mycobacteriaceae</taxon>
        <taxon>Mycobacterium</taxon>
    </lineage>
</organism>
<dbReference type="GO" id="GO:0052572">
    <property type="term" value="P:response to host immune response"/>
    <property type="evidence" value="ECO:0007669"/>
    <property type="project" value="TreeGrafter"/>
</dbReference>
<evidence type="ECO:0000259" key="2">
    <source>
        <dbReference type="Pfam" id="PF00823"/>
    </source>
</evidence>
<reference evidence="4 5" key="1">
    <citation type="submission" date="2016-06" db="EMBL/GenBank/DDBJ databases">
        <authorList>
            <person name="Kjaerup R.B."/>
            <person name="Dalgaard T.S."/>
            <person name="Juul-Madsen H.R."/>
        </authorList>
    </citation>
    <scope>NUCLEOTIDE SEQUENCE [LARGE SCALE GENOMIC DNA]</scope>
    <source>
        <strain evidence="4 5">1165133.8</strain>
    </source>
</reference>
<accession>A0A1A3P8U5</accession>
<evidence type="ECO:0008006" key="6">
    <source>
        <dbReference type="Google" id="ProtNLM"/>
    </source>
</evidence>
<dbReference type="Pfam" id="PF00823">
    <property type="entry name" value="PPE"/>
    <property type="match status" value="1"/>
</dbReference>
<gene>
    <name evidence="4" type="ORF">A5634_17855</name>
</gene>
<comment type="caution">
    <text evidence="4">The sequence shown here is derived from an EMBL/GenBank/DDBJ whole genome shotgun (WGS) entry which is preliminary data.</text>
</comment>
<proteinExistence type="inferred from homology"/>
<sequence>MDYGALPPEINSGRMYAGPGAGPLLTAALAWAVLADEMHSTAVAYASTIEELAAGTWHGPAAIAMSAAVAPFVSWISATAARADQTAAQAKLAAGAYETAFAATVPPPAVAANRTLLMTLVATNIFGQNTAAIAATEADYLQMWAQDAAAMYAYAGASASATELTPFSDPPQTTAPNALGDLATTVADASSAAGATSLLPGLALPQVSLAPALATDLANFNAIFGVLTGPFSLQGWTSIAGGPFLSFGQLYAFGQNGQGMQAFLAPAQPITGTLAPIAQSVAPQLGGAGSVSAATAAMGRAAAIGGLSVPQGWTTAAPEIRMVAQTLSTNLAAAAPAAELGESGVFSQMALSSLAGRTLGAAVGGSGGGSAVAVSGGGVVVAEADPAAAMIFVLPALEDD</sequence>
<protein>
    <recommendedName>
        <fullName evidence="6">PPE family domain-containing protein</fullName>
    </recommendedName>
</protein>
<dbReference type="RefSeq" id="WP_065143011.1">
    <property type="nucleotide sequence ID" value="NZ_LZLS01000045.1"/>
</dbReference>
<dbReference type="Gene3D" id="1.20.1260.20">
    <property type="entry name" value="PPE superfamily"/>
    <property type="match status" value="1"/>
</dbReference>
<dbReference type="InterPro" id="IPR022171">
    <property type="entry name" value="PPE_C"/>
</dbReference>
<feature type="domain" description="PPE family C-terminal" evidence="3">
    <location>
        <begin position="295"/>
        <end position="362"/>
    </location>
</feature>
<dbReference type="SUPFAM" id="SSF140459">
    <property type="entry name" value="PE/PPE dimer-like"/>
    <property type="match status" value="1"/>
</dbReference>
<dbReference type="EMBL" id="LZLS01000045">
    <property type="protein sequence ID" value="OBK29734.1"/>
    <property type="molecule type" value="Genomic_DNA"/>
</dbReference>
<dbReference type="PANTHER" id="PTHR46766:SF1">
    <property type="entry name" value="GLUTAMINE-RICH PROTEIN 2"/>
    <property type="match status" value="1"/>
</dbReference>
<dbReference type="Proteomes" id="UP000093928">
    <property type="component" value="Unassembled WGS sequence"/>
</dbReference>
<dbReference type="AlphaFoldDB" id="A0A1A3P8U5"/>